<comment type="caution">
    <text evidence="5">The sequence shown here is derived from an EMBL/GenBank/DDBJ whole genome shotgun (WGS) entry which is preliminary data.</text>
</comment>
<gene>
    <name evidence="5" type="ORF">ACH5RR_031552</name>
</gene>
<keyword evidence="1" id="KW-0507">mRNA processing</keyword>
<evidence type="ECO:0000256" key="4">
    <source>
        <dbReference type="SAM" id="MobiDB-lite"/>
    </source>
</evidence>
<dbReference type="GO" id="GO:0008380">
    <property type="term" value="P:RNA splicing"/>
    <property type="evidence" value="ECO:0007669"/>
    <property type="project" value="UniProtKB-KW"/>
</dbReference>
<dbReference type="GO" id="GO:0006397">
    <property type="term" value="P:mRNA processing"/>
    <property type="evidence" value="ECO:0007669"/>
    <property type="project" value="UniProtKB-KW"/>
</dbReference>
<keyword evidence="2" id="KW-0694">RNA-binding</keyword>
<evidence type="ECO:0000256" key="1">
    <source>
        <dbReference type="ARBA" id="ARBA00022664"/>
    </source>
</evidence>
<dbReference type="PANTHER" id="PTHR23139">
    <property type="entry name" value="RNA-BINDING PROTEIN"/>
    <property type="match status" value="1"/>
</dbReference>
<organism evidence="5 6">
    <name type="scientific">Cinchona calisaya</name>
    <dbReference type="NCBI Taxonomy" id="153742"/>
    <lineage>
        <taxon>Eukaryota</taxon>
        <taxon>Viridiplantae</taxon>
        <taxon>Streptophyta</taxon>
        <taxon>Embryophyta</taxon>
        <taxon>Tracheophyta</taxon>
        <taxon>Spermatophyta</taxon>
        <taxon>Magnoliopsida</taxon>
        <taxon>eudicotyledons</taxon>
        <taxon>Gunneridae</taxon>
        <taxon>Pentapetalae</taxon>
        <taxon>asterids</taxon>
        <taxon>lamiids</taxon>
        <taxon>Gentianales</taxon>
        <taxon>Rubiaceae</taxon>
        <taxon>Cinchonoideae</taxon>
        <taxon>Cinchoneae</taxon>
        <taxon>Cinchona</taxon>
    </lineage>
</organism>
<evidence type="ECO:0000256" key="3">
    <source>
        <dbReference type="ARBA" id="ARBA00023187"/>
    </source>
</evidence>
<proteinExistence type="predicted"/>
<evidence type="ECO:0000256" key="2">
    <source>
        <dbReference type="ARBA" id="ARBA00022884"/>
    </source>
</evidence>
<evidence type="ECO:0000313" key="5">
    <source>
        <dbReference type="EMBL" id="KAL3506170.1"/>
    </source>
</evidence>
<dbReference type="GO" id="GO:0003723">
    <property type="term" value="F:RNA binding"/>
    <property type="evidence" value="ECO:0007669"/>
    <property type="project" value="UniProtKB-KW"/>
</dbReference>
<protein>
    <submittedName>
        <fullName evidence="5">Uncharacterized protein</fullName>
    </submittedName>
</protein>
<keyword evidence="6" id="KW-1185">Reference proteome</keyword>
<accession>A0ABD2YJV1</accession>
<feature type="region of interest" description="Disordered" evidence="4">
    <location>
        <begin position="14"/>
        <end position="57"/>
    </location>
</feature>
<reference evidence="5 6" key="1">
    <citation type="submission" date="2024-11" db="EMBL/GenBank/DDBJ databases">
        <title>A near-complete genome assembly of Cinchona calisaya.</title>
        <authorList>
            <person name="Lian D.C."/>
            <person name="Zhao X.W."/>
            <person name="Wei L."/>
        </authorList>
    </citation>
    <scope>NUCLEOTIDE SEQUENCE [LARGE SCALE GENOMIC DNA]</scope>
    <source>
        <tissue evidence="5">Nenye</tissue>
    </source>
</reference>
<dbReference type="AlphaFoldDB" id="A0ABD2YJV1"/>
<dbReference type="Proteomes" id="UP001630127">
    <property type="component" value="Unassembled WGS sequence"/>
</dbReference>
<evidence type="ECO:0000313" key="6">
    <source>
        <dbReference type="Proteomes" id="UP001630127"/>
    </source>
</evidence>
<sequence length="513" mass="56236">MLMLKGKRYQVIIQNGNHRRYSGSSSGHGGYSPRKRKAEAAAKTSFPPNHSSERRTTVGWDHPYAGKEHDINSSLVSRVQLSKQISSEGGPKSSNVMPVFPVEVKPVGISQYTPLAQVQAIDSILLTQATRPIRRLYVENIPPSAFKQAVLECIYNFLLSSGVNYIKGTLYCISCMTGVHDKSVDTTNRISYNLEDSSHKIFAGGISKVISAETLTEIAGAFGSVKAFHFEHNVEVDAQCAFLELGGQVLNVVKALLDDPMLLANASVHPLYGIPEHAKPLLKNPAGVLKLKNLLDPEGITSLSDIDLEEILENIRLEFARFTMKYNVCSVKTVNIVEHVDDSTNGEAFAEVDGESSATDYNLEQSSISNKPFSSFGELGVAKKTTISGGNVLEDETSESLPVIGIQLKRVQLARRYLTSVLKNALMSLIPHRISCKSMLTLICTTRDFLNEQAWFLSMGGHIFGMLLSCSSSEMTFLKLESFQYILSASFGGVDSFEIVFTEAGPFFVRSLA</sequence>
<dbReference type="EMBL" id="JBJUIK010000013">
    <property type="protein sequence ID" value="KAL3506170.1"/>
    <property type="molecule type" value="Genomic_DNA"/>
</dbReference>
<keyword evidence="3" id="KW-0508">mRNA splicing</keyword>
<name>A0ABD2YJV1_9GENT</name>